<dbReference type="OMA" id="LFTSECH"/>
<keyword evidence="4" id="KW-1185">Reference proteome</keyword>
<dbReference type="VEuPathDB" id="FungiDB:KRP23_4193"/>
<feature type="transmembrane region" description="Helical" evidence="2">
    <location>
        <begin position="88"/>
        <end position="111"/>
    </location>
</feature>
<evidence type="ECO:0000313" key="4">
    <source>
        <dbReference type="Proteomes" id="UP000005238"/>
    </source>
</evidence>
<feature type="region of interest" description="Disordered" evidence="1">
    <location>
        <begin position="1"/>
        <end position="20"/>
    </location>
</feature>
<keyword evidence="2" id="KW-0812">Transmembrane</keyword>
<protein>
    <submittedName>
        <fullName evidence="3">Uncharacterized protein</fullName>
    </submittedName>
</protein>
<dbReference type="HOGENOM" id="CLU_118334_0_0_1"/>
<keyword evidence="2" id="KW-0472">Membrane</keyword>
<dbReference type="eggNOG" id="ENOG502SJC9">
    <property type="taxonomic scope" value="Eukaryota"/>
</dbReference>
<dbReference type="VEuPathDB" id="FungiDB:KRP22_2675"/>
<proteinExistence type="predicted"/>
<feature type="transmembrane region" description="Helical" evidence="2">
    <location>
        <begin position="49"/>
        <end position="68"/>
    </location>
</feature>
<accession>H3HCE8</accession>
<dbReference type="Proteomes" id="UP000005238">
    <property type="component" value="Unassembled WGS sequence"/>
</dbReference>
<evidence type="ECO:0000256" key="1">
    <source>
        <dbReference type="SAM" id="MobiDB-lite"/>
    </source>
</evidence>
<sequence length="168" mass="19496">MVIQPVRSEPDEPQKPTKPLDNLDNLHRNILSETLDVLFTSECHLLTEYLESVIPLLYGSFILLVVHLPSAKYHVDLVGINRDNVGDTLVNVFVYALLEFASFLTLIFMMLRNCRMQALYHLAFVLETQMLLIQVKLMTWVLMTLSFRVVHFGVDFTFQFAWMGQHNH</sequence>
<keyword evidence="2" id="KW-1133">Transmembrane helix</keyword>
<dbReference type="EMBL" id="DS566028">
    <property type="status" value="NOT_ANNOTATED_CDS"/>
    <property type="molecule type" value="Genomic_DNA"/>
</dbReference>
<reference evidence="4" key="1">
    <citation type="journal article" date="2006" name="Science">
        <title>Phytophthora genome sequences uncover evolutionary origins and mechanisms of pathogenesis.</title>
        <authorList>
            <person name="Tyler B.M."/>
            <person name="Tripathy S."/>
            <person name="Zhang X."/>
            <person name="Dehal P."/>
            <person name="Jiang R.H."/>
            <person name="Aerts A."/>
            <person name="Arredondo F.D."/>
            <person name="Baxter L."/>
            <person name="Bensasson D."/>
            <person name="Beynon J.L."/>
            <person name="Chapman J."/>
            <person name="Damasceno C.M."/>
            <person name="Dorrance A.E."/>
            <person name="Dou D."/>
            <person name="Dickerman A.W."/>
            <person name="Dubchak I.L."/>
            <person name="Garbelotto M."/>
            <person name="Gijzen M."/>
            <person name="Gordon S.G."/>
            <person name="Govers F."/>
            <person name="Grunwald N.J."/>
            <person name="Huang W."/>
            <person name="Ivors K.L."/>
            <person name="Jones R.W."/>
            <person name="Kamoun S."/>
            <person name="Krampis K."/>
            <person name="Lamour K.H."/>
            <person name="Lee M.K."/>
            <person name="McDonald W.H."/>
            <person name="Medina M."/>
            <person name="Meijer H.J."/>
            <person name="Nordberg E.K."/>
            <person name="Maclean D.J."/>
            <person name="Ospina-Giraldo M.D."/>
            <person name="Morris P.F."/>
            <person name="Phuntumart V."/>
            <person name="Putnam N.H."/>
            <person name="Rash S."/>
            <person name="Rose J.K."/>
            <person name="Sakihama Y."/>
            <person name="Salamov A.A."/>
            <person name="Savidor A."/>
            <person name="Scheuring C.F."/>
            <person name="Smith B.M."/>
            <person name="Sobral B.W."/>
            <person name="Terry A."/>
            <person name="Torto-Alalibo T.A."/>
            <person name="Win J."/>
            <person name="Xu Z."/>
            <person name="Zhang H."/>
            <person name="Grigoriev I.V."/>
            <person name="Rokhsar D.S."/>
            <person name="Boore J.L."/>
        </authorList>
    </citation>
    <scope>NUCLEOTIDE SEQUENCE [LARGE SCALE GENOMIC DNA]</scope>
    <source>
        <strain evidence="4">Pr102</strain>
    </source>
</reference>
<dbReference type="AlphaFoldDB" id="H3HCE8"/>
<dbReference type="InParanoid" id="H3HCE8"/>
<reference evidence="3" key="2">
    <citation type="submission" date="2015-06" db="UniProtKB">
        <authorList>
            <consortium name="EnsemblProtists"/>
        </authorList>
    </citation>
    <scope>IDENTIFICATION</scope>
    <source>
        <strain evidence="3">Pr102</strain>
    </source>
</reference>
<dbReference type="EnsemblProtists" id="Phyra95103">
    <property type="protein sequence ID" value="Phyra95103"/>
    <property type="gene ID" value="Phyra95103"/>
</dbReference>
<feature type="transmembrane region" description="Helical" evidence="2">
    <location>
        <begin position="141"/>
        <end position="162"/>
    </location>
</feature>
<evidence type="ECO:0000256" key="2">
    <source>
        <dbReference type="SAM" id="Phobius"/>
    </source>
</evidence>
<evidence type="ECO:0000313" key="3">
    <source>
        <dbReference type="EnsemblProtists" id="Phyra95103"/>
    </source>
</evidence>
<organism evidence="3 4">
    <name type="scientific">Phytophthora ramorum</name>
    <name type="common">Sudden oak death agent</name>
    <dbReference type="NCBI Taxonomy" id="164328"/>
    <lineage>
        <taxon>Eukaryota</taxon>
        <taxon>Sar</taxon>
        <taxon>Stramenopiles</taxon>
        <taxon>Oomycota</taxon>
        <taxon>Peronosporomycetes</taxon>
        <taxon>Peronosporales</taxon>
        <taxon>Peronosporaceae</taxon>
        <taxon>Phytophthora</taxon>
    </lineage>
</organism>
<dbReference type="STRING" id="164328.H3HCE8"/>
<name>H3HCE8_PHYRM</name>